<keyword evidence="3 7" id="KW-1133">Transmembrane helix</keyword>
<evidence type="ECO:0000256" key="3">
    <source>
        <dbReference type="ARBA" id="ARBA00022989"/>
    </source>
</evidence>
<protein>
    <submittedName>
        <fullName evidence="9">(African queen) hypothetical protein</fullName>
    </submittedName>
</protein>
<keyword evidence="5" id="KW-0175">Coiled coil</keyword>
<dbReference type="Proteomes" id="UP000789524">
    <property type="component" value="Unassembled WGS sequence"/>
</dbReference>
<evidence type="ECO:0000256" key="4">
    <source>
        <dbReference type="ARBA" id="ARBA00023136"/>
    </source>
</evidence>
<feature type="coiled-coil region" evidence="5">
    <location>
        <begin position="136"/>
        <end position="177"/>
    </location>
</feature>
<feature type="transmembrane region" description="Helical" evidence="7">
    <location>
        <begin position="583"/>
        <end position="605"/>
    </location>
</feature>
<evidence type="ECO:0000256" key="2">
    <source>
        <dbReference type="ARBA" id="ARBA00022692"/>
    </source>
</evidence>
<evidence type="ECO:0000256" key="1">
    <source>
        <dbReference type="ARBA" id="ARBA00004141"/>
    </source>
</evidence>
<feature type="transmembrane region" description="Helical" evidence="7">
    <location>
        <begin position="611"/>
        <end position="644"/>
    </location>
</feature>
<evidence type="ECO:0000313" key="9">
    <source>
        <dbReference type="EMBL" id="CAG9585779.1"/>
    </source>
</evidence>
<evidence type="ECO:0000256" key="7">
    <source>
        <dbReference type="SAM" id="Phobius"/>
    </source>
</evidence>
<accession>A0A8J2WFR7</accession>
<name>A0A8J2WFR7_9NEOP</name>
<keyword evidence="2 7" id="KW-0812">Transmembrane</keyword>
<feature type="transmembrane region" description="Helical" evidence="7">
    <location>
        <begin position="419"/>
        <end position="439"/>
    </location>
</feature>
<comment type="caution">
    <text evidence="9">The sequence shown here is derived from an EMBL/GenBank/DDBJ whole genome shotgun (WGS) entry which is preliminary data.</text>
</comment>
<feature type="transmembrane region" description="Helical" evidence="7">
    <location>
        <begin position="282"/>
        <end position="299"/>
    </location>
</feature>
<comment type="subcellular location">
    <subcellularLocation>
        <location evidence="1">Membrane</location>
        <topology evidence="1">Multi-pass membrane protein</topology>
    </subcellularLocation>
</comment>
<keyword evidence="4 7" id="KW-0472">Membrane</keyword>
<gene>
    <name evidence="9" type="ORF">DCHRY22_LOCUS16121</name>
</gene>
<dbReference type="InterPro" id="IPR011547">
    <property type="entry name" value="SLC26A/SulP_dom"/>
</dbReference>
<dbReference type="PROSITE" id="PS50801">
    <property type="entry name" value="STAS"/>
    <property type="match status" value="1"/>
</dbReference>
<dbReference type="AlphaFoldDB" id="A0A8J2WFR7"/>
<keyword evidence="10" id="KW-1185">Reference proteome</keyword>
<evidence type="ECO:0000256" key="5">
    <source>
        <dbReference type="SAM" id="Coils"/>
    </source>
</evidence>
<feature type="region of interest" description="Disordered" evidence="6">
    <location>
        <begin position="1"/>
        <end position="42"/>
    </location>
</feature>
<feature type="compositionally biased region" description="Basic and acidic residues" evidence="6">
    <location>
        <begin position="24"/>
        <end position="39"/>
    </location>
</feature>
<sequence>MCIRISNNDRNDSPGTDGSVSPEPPDRPPGKVRQVHPEQKNQVLAYDSSYRKNGKPKSLPLEDNQMYNHLANANVAMSPMYPLTPNICVEGGKIEFIKSPSGSARNSLALSPPQTPLVARRGSREKHDFRTCVDESEKFDGDKELLEKRIKQLEDQLEEEKRRTQRERMAVTKLQNKLIKSQVGLPKNNIMVVFNKARRAKFAKDMFSMKTLKKRLPIIQWLPTYNYVLLIQDIIAGITVGLTAIPQGIAYAVVAGLSPEYGLYAGLTGGFVYLFVGSCKDITVGPTAIMSAVVAKYVANYSSEFAVLAAFLTGVVIIIMGMLNLGFLVEFISIPVISGFTSAAALQIASAQLKSLFGLDGSAGHYFSESVINFFKNITTFVYWDSALGLITILILVLLKRLGDGCSRTDPLAKQIRWFISLAKNAVVVIFGMAVAYIIKVSTGTEPIKLIGEIGSGFPKIEPPPFSAVVGNQTYAFTDMLKVLGPESIILPMVSILELVAIAKAFAAGGQIDATQEMIALGLCNMIGSFVKSMPVSGSFTRTALNNASGVQTPLGGIFTAGLLILALSLLTKTFYYIPKPSLAGLIITAMFYMIDFKIVIRLWKTSKKEFFVYIATWLASLLYGLEYGILTGILADALILLFATARPACEMTTIAGDKKTMIVISLPENLSYCAAEHVRRKILKAALESHCVTSLQIVVNGTNLRIMDSTVASNLMSIVKDLDKDFNIVFLNFNSNLQKMCNNINDKYSHIFVTDVNVDGIFKVKQSPA</sequence>
<feature type="transmembrane region" description="Helical" evidence="7">
    <location>
        <begin position="489"/>
        <end position="507"/>
    </location>
</feature>
<dbReference type="EMBL" id="CAKASE010000083">
    <property type="protein sequence ID" value="CAG9585779.1"/>
    <property type="molecule type" value="Genomic_DNA"/>
</dbReference>
<evidence type="ECO:0000259" key="8">
    <source>
        <dbReference type="PROSITE" id="PS50801"/>
    </source>
</evidence>
<feature type="transmembrane region" description="Helical" evidence="7">
    <location>
        <begin position="552"/>
        <end position="571"/>
    </location>
</feature>
<dbReference type="InterPro" id="IPR002645">
    <property type="entry name" value="STAS_dom"/>
</dbReference>
<feature type="transmembrane region" description="Helical" evidence="7">
    <location>
        <begin position="381"/>
        <end position="399"/>
    </location>
</feature>
<feature type="transmembrane region" description="Helical" evidence="7">
    <location>
        <begin position="224"/>
        <end position="245"/>
    </location>
</feature>
<feature type="domain" description="STAS" evidence="8">
    <location>
        <begin position="652"/>
        <end position="741"/>
    </location>
</feature>
<dbReference type="InterPro" id="IPR001902">
    <property type="entry name" value="SLC26A/SulP_fam"/>
</dbReference>
<dbReference type="PANTHER" id="PTHR11814">
    <property type="entry name" value="SULFATE TRANSPORTER"/>
    <property type="match status" value="1"/>
</dbReference>
<organism evidence="9 10">
    <name type="scientific">Danaus chrysippus</name>
    <name type="common">African queen</name>
    <dbReference type="NCBI Taxonomy" id="151541"/>
    <lineage>
        <taxon>Eukaryota</taxon>
        <taxon>Metazoa</taxon>
        <taxon>Ecdysozoa</taxon>
        <taxon>Arthropoda</taxon>
        <taxon>Hexapoda</taxon>
        <taxon>Insecta</taxon>
        <taxon>Pterygota</taxon>
        <taxon>Neoptera</taxon>
        <taxon>Endopterygota</taxon>
        <taxon>Lepidoptera</taxon>
        <taxon>Glossata</taxon>
        <taxon>Ditrysia</taxon>
        <taxon>Papilionoidea</taxon>
        <taxon>Nymphalidae</taxon>
        <taxon>Danainae</taxon>
        <taxon>Danaini</taxon>
        <taxon>Danaina</taxon>
        <taxon>Danaus</taxon>
        <taxon>Anosia</taxon>
    </lineage>
</organism>
<reference evidence="9" key="1">
    <citation type="submission" date="2021-09" db="EMBL/GenBank/DDBJ databases">
        <authorList>
            <person name="Martin H S."/>
        </authorList>
    </citation>
    <scope>NUCLEOTIDE SEQUENCE</scope>
</reference>
<proteinExistence type="predicted"/>
<dbReference type="OrthoDB" id="288203at2759"/>
<dbReference type="GO" id="GO:0016020">
    <property type="term" value="C:membrane"/>
    <property type="evidence" value="ECO:0007669"/>
    <property type="project" value="UniProtKB-SubCell"/>
</dbReference>
<dbReference type="GO" id="GO:0055085">
    <property type="term" value="P:transmembrane transport"/>
    <property type="evidence" value="ECO:0007669"/>
    <property type="project" value="InterPro"/>
</dbReference>
<evidence type="ECO:0000256" key="6">
    <source>
        <dbReference type="SAM" id="MobiDB-lite"/>
    </source>
</evidence>
<feature type="transmembrane region" description="Helical" evidence="7">
    <location>
        <begin position="305"/>
        <end position="325"/>
    </location>
</feature>
<dbReference type="Pfam" id="PF00916">
    <property type="entry name" value="Sulfate_transp"/>
    <property type="match status" value="1"/>
</dbReference>
<evidence type="ECO:0000313" key="10">
    <source>
        <dbReference type="Proteomes" id="UP000789524"/>
    </source>
</evidence>